<dbReference type="AlphaFoldDB" id="A0A0G1C046"/>
<dbReference type="InterPro" id="IPR046977">
    <property type="entry name" value="RsmC/RlmG"/>
</dbReference>
<keyword evidence="2" id="KW-0698">rRNA processing</keyword>
<accession>A0A0G1C046</accession>
<dbReference type="PROSITE" id="PS00092">
    <property type="entry name" value="N6_MTASE"/>
    <property type="match status" value="1"/>
</dbReference>
<dbReference type="GO" id="GO:0008757">
    <property type="term" value="F:S-adenosylmethionine-dependent methyltransferase activity"/>
    <property type="evidence" value="ECO:0007669"/>
    <property type="project" value="InterPro"/>
</dbReference>
<feature type="domain" description="Methyltransferase small" evidence="5">
    <location>
        <begin position="205"/>
        <end position="372"/>
    </location>
</feature>
<dbReference type="InterPro" id="IPR029063">
    <property type="entry name" value="SAM-dependent_MTases_sf"/>
</dbReference>
<dbReference type="GO" id="GO:0006364">
    <property type="term" value="P:rRNA processing"/>
    <property type="evidence" value="ECO:0007669"/>
    <property type="project" value="UniProtKB-KW"/>
</dbReference>
<dbReference type="InterPro" id="IPR007848">
    <property type="entry name" value="Small_mtfrase_dom"/>
</dbReference>
<dbReference type="PANTHER" id="PTHR47816:SF4">
    <property type="entry name" value="RIBOSOMAL RNA SMALL SUBUNIT METHYLTRANSFERASE C"/>
    <property type="match status" value="1"/>
</dbReference>
<evidence type="ECO:0000256" key="4">
    <source>
        <dbReference type="ARBA" id="ARBA00022679"/>
    </source>
</evidence>
<comment type="caution">
    <text evidence="6">The sequence shown here is derived from an EMBL/GenBank/DDBJ whole genome shotgun (WGS) entry which is preliminary data.</text>
</comment>
<proteinExistence type="predicted"/>
<dbReference type="Pfam" id="PF05175">
    <property type="entry name" value="MTS"/>
    <property type="match status" value="1"/>
</dbReference>
<evidence type="ECO:0000256" key="1">
    <source>
        <dbReference type="ARBA" id="ARBA00022490"/>
    </source>
</evidence>
<dbReference type="GO" id="GO:0008170">
    <property type="term" value="F:N-methyltransferase activity"/>
    <property type="evidence" value="ECO:0007669"/>
    <property type="project" value="UniProtKB-ARBA"/>
</dbReference>
<dbReference type="InterPro" id="IPR002052">
    <property type="entry name" value="DNA_methylase_N6_adenine_CS"/>
</dbReference>
<dbReference type="EMBL" id="LCDA01000003">
    <property type="protein sequence ID" value="KKS43033.1"/>
    <property type="molecule type" value="Genomic_DNA"/>
</dbReference>
<dbReference type="PANTHER" id="PTHR47816">
    <property type="entry name" value="RIBOSOMAL RNA SMALL SUBUNIT METHYLTRANSFERASE C"/>
    <property type="match status" value="1"/>
</dbReference>
<protein>
    <submittedName>
        <fullName evidence="6">Ribosomal RNA small subunit methyltransferase C</fullName>
    </submittedName>
</protein>
<keyword evidence="3 6" id="KW-0489">Methyltransferase</keyword>
<evidence type="ECO:0000256" key="3">
    <source>
        <dbReference type="ARBA" id="ARBA00022603"/>
    </source>
</evidence>
<sequence>MSIHNYLPNNISIIENDRTTIEIGNVSTRLLQEINLSASKKMIEIFSPSGVFGVIASKQNPKLEICEFVTNIQDKKTVSKIFDINGIKNGCVFPITDLFAYKNEVDVVVIRTVLEKRKSLIIKSATFAASLLKGNGQLFLVGAKNEGVQSIAKQLSKIFLINSETVQYKQGVHLIKFSFPLGFKRKIDGEEEDDVQEYDINGVSLKLITDENVFAKGKLDSATKLLLENLIINDSDKILDLGCGSGVIGLFASKKAKDVRVTLVDDDYISIKTAERNLILNKVNNYQLFVSDGLSEMKEGLFNCIISNPPFHQGREISHLVAERFIRESYKYLLPGGKLYIVCNIFLAYEKIFKEIYNDSKIIAKNKSFKVILGVKK</sequence>
<organism evidence="6 7">
    <name type="scientific">Candidatus Collierbacteria bacterium GW2011_GWA2_42_17</name>
    <dbReference type="NCBI Taxonomy" id="1618378"/>
    <lineage>
        <taxon>Bacteria</taxon>
        <taxon>Candidatus Collieribacteriota</taxon>
    </lineage>
</organism>
<dbReference type="SUPFAM" id="SSF53335">
    <property type="entry name" value="S-adenosyl-L-methionine-dependent methyltransferases"/>
    <property type="match status" value="2"/>
</dbReference>
<reference evidence="6 7" key="1">
    <citation type="journal article" date="2015" name="Nature">
        <title>rRNA introns, odd ribosomes, and small enigmatic genomes across a large radiation of phyla.</title>
        <authorList>
            <person name="Brown C.T."/>
            <person name="Hug L.A."/>
            <person name="Thomas B.C."/>
            <person name="Sharon I."/>
            <person name="Castelle C.J."/>
            <person name="Singh A."/>
            <person name="Wilkins M.J."/>
            <person name="Williams K.H."/>
            <person name="Banfield J.F."/>
        </authorList>
    </citation>
    <scope>NUCLEOTIDE SEQUENCE [LARGE SCALE GENOMIC DNA]</scope>
</reference>
<evidence type="ECO:0000259" key="5">
    <source>
        <dbReference type="Pfam" id="PF05175"/>
    </source>
</evidence>
<name>A0A0G1C046_9BACT</name>
<dbReference type="GO" id="GO:0003676">
    <property type="term" value="F:nucleic acid binding"/>
    <property type="evidence" value="ECO:0007669"/>
    <property type="project" value="InterPro"/>
</dbReference>
<keyword evidence="1" id="KW-0963">Cytoplasm</keyword>
<evidence type="ECO:0000313" key="7">
    <source>
        <dbReference type="Proteomes" id="UP000033854"/>
    </source>
</evidence>
<gene>
    <name evidence="6" type="ORF">UV06_C0003G0034</name>
</gene>
<keyword evidence="4 6" id="KW-0808">Transferase</keyword>
<dbReference type="Proteomes" id="UP000033854">
    <property type="component" value="Unassembled WGS sequence"/>
</dbReference>
<evidence type="ECO:0000313" key="6">
    <source>
        <dbReference type="EMBL" id="KKS43033.1"/>
    </source>
</evidence>
<dbReference type="CDD" id="cd02440">
    <property type="entry name" value="AdoMet_MTases"/>
    <property type="match status" value="1"/>
</dbReference>
<dbReference type="Gene3D" id="3.40.50.150">
    <property type="entry name" value="Vaccinia Virus protein VP39"/>
    <property type="match status" value="2"/>
</dbReference>
<dbReference type="GO" id="GO:0032259">
    <property type="term" value="P:methylation"/>
    <property type="evidence" value="ECO:0007669"/>
    <property type="project" value="UniProtKB-KW"/>
</dbReference>
<evidence type="ECO:0000256" key="2">
    <source>
        <dbReference type="ARBA" id="ARBA00022552"/>
    </source>
</evidence>